<evidence type="ECO:0000256" key="2">
    <source>
        <dbReference type="ARBA" id="ARBA00022692"/>
    </source>
</evidence>
<feature type="region of interest" description="Disordered" evidence="5">
    <location>
        <begin position="152"/>
        <end position="171"/>
    </location>
</feature>
<feature type="domain" description="Ion transport" evidence="7">
    <location>
        <begin position="218"/>
        <end position="465"/>
    </location>
</feature>
<dbReference type="PRINTS" id="PR01463">
    <property type="entry name" value="EAGCHANLFMLY"/>
</dbReference>
<feature type="region of interest" description="Disordered" evidence="5">
    <location>
        <begin position="108"/>
        <end position="137"/>
    </location>
</feature>
<evidence type="ECO:0000313" key="8">
    <source>
        <dbReference type="EMBL" id="GMH71431.1"/>
    </source>
</evidence>
<feature type="compositionally biased region" description="Acidic residues" evidence="5">
    <location>
        <begin position="1360"/>
        <end position="1370"/>
    </location>
</feature>
<comment type="caution">
    <text evidence="8">The sequence shown here is derived from an EMBL/GenBank/DDBJ whole genome shotgun (WGS) entry which is preliminary data.</text>
</comment>
<dbReference type="InterPro" id="IPR014710">
    <property type="entry name" value="RmlC-like_jellyroll"/>
</dbReference>
<feature type="region of interest" description="Disordered" evidence="5">
    <location>
        <begin position="501"/>
        <end position="526"/>
    </location>
</feature>
<accession>A0A9W7AIY6</accession>
<dbReference type="GO" id="GO:0005249">
    <property type="term" value="F:voltage-gated potassium channel activity"/>
    <property type="evidence" value="ECO:0007669"/>
    <property type="project" value="InterPro"/>
</dbReference>
<feature type="compositionally biased region" description="Basic and acidic residues" evidence="5">
    <location>
        <begin position="1322"/>
        <end position="1337"/>
    </location>
</feature>
<keyword evidence="4 6" id="KW-0472">Membrane</keyword>
<feature type="transmembrane region" description="Helical" evidence="6">
    <location>
        <begin position="448"/>
        <end position="471"/>
    </location>
</feature>
<feature type="compositionally biased region" description="Basic and acidic residues" evidence="5">
    <location>
        <begin position="513"/>
        <end position="526"/>
    </location>
</feature>
<evidence type="ECO:0000313" key="9">
    <source>
        <dbReference type="Proteomes" id="UP001165082"/>
    </source>
</evidence>
<evidence type="ECO:0000256" key="6">
    <source>
        <dbReference type="SAM" id="Phobius"/>
    </source>
</evidence>
<keyword evidence="9" id="KW-1185">Reference proteome</keyword>
<dbReference type="PANTHER" id="PTHR47823:SF9">
    <property type="entry name" value="CHROMOSOME UNDETERMINED SCAFFOLD_10, WHOLE GENOME SHOTGUN SEQUENCE"/>
    <property type="match status" value="1"/>
</dbReference>
<evidence type="ECO:0000256" key="1">
    <source>
        <dbReference type="ARBA" id="ARBA00004141"/>
    </source>
</evidence>
<evidence type="ECO:0000256" key="5">
    <source>
        <dbReference type="SAM" id="MobiDB-lite"/>
    </source>
</evidence>
<dbReference type="SUPFAM" id="SSF51206">
    <property type="entry name" value="cAMP-binding domain-like"/>
    <property type="match status" value="1"/>
</dbReference>
<comment type="subcellular location">
    <subcellularLocation>
        <location evidence="1">Membrane</location>
        <topology evidence="1">Multi-pass membrane protein</topology>
    </subcellularLocation>
</comment>
<feature type="transmembrane region" description="Helical" evidence="6">
    <location>
        <begin position="895"/>
        <end position="915"/>
    </location>
</feature>
<feature type="transmembrane region" description="Helical" evidence="6">
    <location>
        <begin position="417"/>
        <end position="436"/>
    </location>
</feature>
<dbReference type="InterPro" id="IPR018490">
    <property type="entry name" value="cNMP-bd_dom_sf"/>
</dbReference>
<feature type="transmembrane region" description="Helical" evidence="6">
    <location>
        <begin position="999"/>
        <end position="1017"/>
    </location>
</feature>
<dbReference type="InterPro" id="IPR005821">
    <property type="entry name" value="Ion_trans_dom"/>
</dbReference>
<feature type="domain" description="Ion transport" evidence="7">
    <location>
        <begin position="747"/>
        <end position="1020"/>
    </location>
</feature>
<proteinExistence type="predicted"/>
<reference evidence="8" key="1">
    <citation type="submission" date="2022-07" db="EMBL/GenBank/DDBJ databases">
        <title>Genome analysis of Parmales, a sister group of diatoms, reveals the evolutionary specialization of diatoms from phago-mixotrophs to photoautotrophs.</title>
        <authorList>
            <person name="Ban H."/>
            <person name="Sato S."/>
            <person name="Yoshikawa S."/>
            <person name="Kazumasa Y."/>
            <person name="Nakamura Y."/>
            <person name="Ichinomiya M."/>
            <person name="Saitoh K."/>
            <person name="Sato N."/>
            <person name="Blanc-Mathieu R."/>
            <person name="Endo H."/>
            <person name="Kuwata A."/>
            <person name="Ogata H."/>
        </authorList>
    </citation>
    <scope>NUCLEOTIDE SEQUENCE</scope>
</reference>
<gene>
    <name evidence="8" type="ORF">TrRE_jg4025</name>
</gene>
<feature type="transmembrane region" description="Helical" evidence="6">
    <location>
        <begin position="216"/>
        <end position="235"/>
    </location>
</feature>
<keyword evidence="3 6" id="KW-1133">Transmembrane helix</keyword>
<evidence type="ECO:0000256" key="4">
    <source>
        <dbReference type="ARBA" id="ARBA00023136"/>
    </source>
</evidence>
<name>A0A9W7AIY6_9STRA</name>
<dbReference type="Gene3D" id="1.10.287.70">
    <property type="match status" value="2"/>
</dbReference>
<dbReference type="PANTHER" id="PTHR47823">
    <property type="entry name" value="ION_TRANS DOMAIN-CONTAINING PROTEIN"/>
    <property type="match status" value="1"/>
</dbReference>
<evidence type="ECO:0000256" key="3">
    <source>
        <dbReference type="ARBA" id="ARBA00022989"/>
    </source>
</evidence>
<dbReference type="SUPFAM" id="SSF81324">
    <property type="entry name" value="Voltage-gated potassium channels"/>
    <property type="match status" value="2"/>
</dbReference>
<dbReference type="EMBL" id="BRXZ01001446">
    <property type="protein sequence ID" value="GMH71431.1"/>
    <property type="molecule type" value="Genomic_DNA"/>
</dbReference>
<dbReference type="InterPro" id="IPR003938">
    <property type="entry name" value="K_chnl_volt-dep_EAG/ELK/ERG"/>
</dbReference>
<organism evidence="8 9">
    <name type="scientific">Triparma retinervis</name>
    <dbReference type="NCBI Taxonomy" id="2557542"/>
    <lineage>
        <taxon>Eukaryota</taxon>
        <taxon>Sar</taxon>
        <taxon>Stramenopiles</taxon>
        <taxon>Ochrophyta</taxon>
        <taxon>Bolidophyceae</taxon>
        <taxon>Parmales</taxon>
        <taxon>Triparmaceae</taxon>
        <taxon>Triparma</taxon>
    </lineage>
</organism>
<feature type="region of interest" description="Disordered" evidence="5">
    <location>
        <begin position="1322"/>
        <end position="1370"/>
    </location>
</feature>
<dbReference type="Gene3D" id="2.60.120.10">
    <property type="entry name" value="Jelly Rolls"/>
    <property type="match status" value="1"/>
</dbReference>
<dbReference type="GO" id="GO:0016020">
    <property type="term" value="C:membrane"/>
    <property type="evidence" value="ECO:0007669"/>
    <property type="project" value="UniProtKB-SubCell"/>
</dbReference>
<feature type="transmembrane region" description="Helical" evidence="6">
    <location>
        <begin position="371"/>
        <end position="389"/>
    </location>
</feature>
<dbReference type="OrthoDB" id="432483at2759"/>
<feature type="transmembrane region" description="Helical" evidence="6">
    <location>
        <begin position="255"/>
        <end position="274"/>
    </location>
</feature>
<evidence type="ECO:0000259" key="7">
    <source>
        <dbReference type="Pfam" id="PF00520"/>
    </source>
</evidence>
<keyword evidence="2 6" id="KW-0812">Transmembrane</keyword>
<feature type="compositionally biased region" description="Basic and acidic residues" evidence="5">
    <location>
        <begin position="108"/>
        <end position="119"/>
    </location>
</feature>
<dbReference type="Proteomes" id="UP001165082">
    <property type="component" value="Unassembled WGS sequence"/>
</dbReference>
<dbReference type="Pfam" id="PF00520">
    <property type="entry name" value="Ion_trans"/>
    <property type="match status" value="2"/>
</dbReference>
<sequence>MAGKAAFSMAFAGEYSGSASDFASFSPQGSDRNILKTWGEDGSVDDADNFSDTAFDPSDLKHTRTPNEIDFWNSLKVTIDKNNKSEEENGKKMQKLMKNTFIAKMLAKRKEGNKTEESTSPKSASDGDSPKASPIRPSFLAKMGHKAKIYHTGGQDEYAQSQSMNKDNETSYYEAKRDTTVANPFLEKVRAKAAEAKKKQQEKHRKVINPYSSWKIGWDFTVGALIAYSVVVIPWRISFYQDTVEGTGPYVFEVALDAIFALDMCFNFITGIYLPNGRFVADRGVISVGYLKSWFFVDLISTFPFDRMLPLLGTADEGKNNLSVRALKLLRSTRLIRLFRVAKILRLDHKFAKLSDINELVSPALVRLLKLLYKILFVAHLLACFWFYTNRCVPVGDPDIPRDSDEVWTRCGSNSLTSQYIASFYWTIATMMAVGYGDIYSVTNEERFYAIMTQVIGAVAFGFIIATPMMMSYHQAFGGKGDISEEVYFVTKGRMEGINLVPYTPNSPSTPKGGDEGGEIGKGEDTPTHKSVIALIVSDGYELELSNCLNEKPMDLRYRASSVTDLMWLDHASLMYLKACFFRSVSALQFRANRYDHMIKVVLKCPVKEYGENVFMHEKVIRNSALVRSKDVKEVILNSIRNPSMAAVPSEPSDVASEKDLVKEKVAKARRISIFGSMSPGTTDSYRRSHSMASMLGGSEEEAQTELLLRTWVLDPIENELVEKEETENDLRRRYLLNPNATVKLKWDLFVGLLIITSVIIVPLRLGFDLGLSTEWAAFDWSTDFFFALDIAINFRTCFMDDNQVLHTSTSLISSHYLKGWLFIDVVSTVPFDKIVSVFLNGDDSDQLRSLRLIRIVRLVRLAKLIKLLRQQASSDGIGNEVLSFNPTFVKIARLFGTLVFIGHIFGCFFSYITLDTVALYGSELNATNVDSFSGGYYPHESFYNSDIPWNSVSSWWVKLGHPEEDVWSRYLASLYWAFTTMTTVGYGDVVPTTDLERVYASLIMILGATVFGYIVGSVSGLASNPHGATARSNEKSLLIANYLEEQNIKPALRRMAKEQCSYNKNYISVFDEARILSNFPISIRREMIVETNAETIAKISIFSDDISLITNVMHYLKPAFFAAGQYIYRTSDEGVKAIMFLLEGIAEEVPDKDWAKLQRENSGVLNPTIKKLFSTDNLDTDHGVDSEKSTKGLHRKIIEAGKCFGYQCFVAESESSGLKAPPTAYRAFTSCSIMLLTEYALKSIIERHPVLREKLKRALKQAILRQTASDDVLNAQVQKFKKKNSMFTALRGAMTGGKNVDLLRRAIDTGKSVEDVKALDDEKETVEQKIKRERGSAELLRVQSGNSVTTQEEDHKVPDDDDDLEVEHA</sequence>
<protein>
    <recommendedName>
        <fullName evidence="7">Ion transport domain-containing protein</fullName>
    </recommendedName>
</protein>